<dbReference type="GO" id="GO:0008270">
    <property type="term" value="F:zinc ion binding"/>
    <property type="evidence" value="ECO:0007669"/>
    <property type="project" value="InterPro"/>
</dbReference>
<name>A0A9D1ZJC0_9BACE</name>
<feature type="domain" description="Peptidoglycan recognition protein family" evidence="3">
    <location>
        <begin position="1"/>
        <end position="120"/>
    </location>
</feature>
<evidence type="ECO:0000259" key="2">
    <source>
        <dbReference type="SMART" id="SM00644"/>
    </source>
</evidence>
<dbReference type="InterPro" id="IPR002502">
    <property type="entry name" value="Amidase_domain"/>
</dbReference>
<keyword evidence="4" id="KW-0378">Hydrolase</keyword>
<dbReference type="AlphaFoldDB" id="A0A9D1ZJC0"/>
<dbReference type="GO" id="GO:0009253">
    <property type="term" value="P:peptidoglycan catabolic process"/>
    <property type="evidence" value="ECO:0007669"/>
    <property type="project" value="InterPro"/>
</dbReference>
<accession>A0A9D1ZJC0</accession>
<comment type="similarity">
    <text evidence="1">Belongs to the N-acetylmuramoyl-L-alanine amidase 2 family.</text>
</comment>
<dbReference type="InterPro" id="IPR036505">
    <property type="entry name" value="Amidase/PGRP_sf"/>
</dbReference>
<dbReference type="InterPro" id="IPR006619">
    <property type="entry name" value="PGRP_domain_met/bac"/>
</dbReference>
<evidence type="ECO:0000259" key="3">
    <source>
        <dbReference type="SMART" id="SM00701"/>
    </source>
</evidence>
<dbReference type="SMART" id="SM00701">
    <property type="entry name" value="PGRP"/>
    <property type="match status" value="1"/>
</dbReference>
<dbReference type="EMBL" id="DXCV01000009">
    <property type="protein sequence ID" value="HIY87227.1"/>
    <property type="molecule type" value="Genomic_DNA"/>
</dbReference>
<dbReference type="PANTHER" id="PTHR11022">
    <property type="entry name" value="PEPTIDOGLYCAN RECOGNITION PROTEIN"/>
    <property type="match status" value="1"/>
</dbReference>
<proteinExistence type="inferred from homology"/>
<evidence type="ECO:0000256" key="1">
    <source>
        <dbReference type="ARBA" id="ARBA00007553"/>
    </source>
</evidence>
<protein>
    <submittedName>
        <fullName evidence="4">N-acetylmuramoyl-L-alanine amidase</fullName>
        <ecNumber evidence="4">3.5.1.28</ecNumber>
    </submittedName>
</protein>
<gene>
    <name evidence="4" type="ORF">H9824_00775</name>
</gene>
<evidence type="ECO:0000313" key="5">
    <source>
        <dbReference type="Proteomes" id="UP000886851"/>
    </source>
</evidence>
<sequence length="140" mass="16193">MRTITLLIIHCSATPEGRSLDFEACRRDHIRHRHFRDIGYHYYITRDGTVHPGRPPEQVGAHCKGHNRHSIGICYEGGLDAQGQPCDTRTPAQKAAMDRLLQELQQRYPRALVVGHRDLDPRKDCPCFDVVRTFYRRQCS</sequence>
<evidence type="ECO:0000313" key="4">
    <source>
        <dbReference type="EMBL" id="HIY87227.1"/>
    </source>
</evidence>
<dbReference type="Pfam" id="PF01510">
    <property type="entry name" value="Amidase_2"/>
    <property type="match status" value="1"/>
</dbReference>
<dbReference type="Proteomes" id="UP000886851">
    <property type="component" value="Unassembled WGS sequence"/>
</dbReference>
<reference evidence="4" key="1">
    <citation type="journal article" date="2021" name="PeerJ">
        <title>Extensive microbial diversity within the chicken gut microbiome revealed by metagenomics and culture.</title>
        <authorList>
            <person name="Gilroy R."/>
            <person name="Ravi A."/>
            <person name="Getino M."/>
            <person name="Pursley I."/>
            <person name="Horton D.L."/>
            <person name="Alikhan N.F."/>
            <person name="Baker D."/>
            <person name="Gharbi K."/>
            <person name="Hall N."/>
            <person name="Watson M."/>
            <person name="Adriaenssens E.M."/>
            <person name="Foster-Nyarko E."/>
            <person name="Jarju S."/>
            <person name="Secka A."/>
            <person name="Antonio M."/>
            <person name="Oren A."/>
            <person name="Chaudhuri R.R."/>
            <person name="La Ragione R."/>
            <person name="Hildebrand F."/>
            <person name="Pallen M.J."/>
        </authorList>
    </citation>
    <scope>NUCLEOTIDE SEQUENCE</scope>
    <source>
        <strain evidence="4">Gambia2-208</strain>
    </source>
</reference>
<dbReference type="CDD" id="cd06583">
    <property type="entry name" value="PGRP"/>
    <property type="match status" value="1"/>
</dbReference>
<organism evidence="4 5">
    <name type="scientific">Candidatus Bacteroides pullicola</name>
    <dbReference type="NCBI Taxonomy" id="2838475"/>
    <lineage>
        <taxon>Bacteria</taxon>
        <taxon>Pseudomonadati</taxon>
        <taxon>Bacteroidota</taxon>
        <taxon>Bacteroidia</taxon>
        <taxon>Bacteroidales</taxon>
        <taxon>Bacteroidaceae</taxon>
        <taxon>Bacteroides</taxon>
    </lineage>
</organism>
<dbReference type="PANTHER" id="PTHR11022:SF41">
    <property type="entry name" value="PEPTIDOGLYCAN-RECOGNITION PROTEIN LC-RELATED"/>
    <property type="match status" value="1"/>
</dbReference>
<dbReference type="GO" id="GO:0008745">
    <property type="term" value="F:N-acetylmuramoyl-L-alanine amidase activity"/>
    <property type="evidence" value="ECO:0007669"/>
    <property type="project" value="UniProtKB-EC"/>
</dbReference>
<reference evidence="4" key="2">
    <citation type="submission" date="2021-04" db="EMBL/GenBank/DDBJ databases">
        <authorList>
            <person name="Gilroy R."/>
        </authorList>
    </citation>
    <scope>NUCLEOTIDE SEQUENCE</scope>
    <source>
        <strain evidence="4">Gambia2-208</strain>
    </source>
</reference>
<dbReference type="InterPro" id="IPR015510">
    <property type="entry name" value="PGRP"/>
</dbReference>
<dbReference type="SMART" id="SM00644">
    <property type="entry name" value="Ami_2"/>
    <property type="match status" value="1"/>
</dbReference>
<dbReference type="SUPFAM" id="SSF55846">
    <property type="entry name" value="N-acetylmuramoyl-L-alanine amidase-like"/>
    <property type="match status" value="1"/>
</dbReference>
<dbReference type="Gene3D" id="3.40.80.10">
    <property type="entry name" value="Peptidoglycan recognition protein-like"/>
    <property type="match status" value="1"/>
</dbReference>
<feature type="domain" description="N-acetylmuramoyl-L-alanine amidase" evidence="2">
    <location>
        <begin position="1"/>
        <end position="127"/>
    </location>
</feature>
<dbReference type="EC" id="3.5.1.28" evidence="4"/>
<comment type="caution">
    <text evidence="4">The sequence shown here is derived from an EMBL/GenBank/DDBJ whole genome shotgun (WGS) entry which is preliminary data.</text>
</comment>